<reference evidence="2" key="1">
    <citation type="submission" date="2016-10" db="EMBL/GenBank/DDBJ databases">
        <authorList>
            <person name="Varghese N."/>
            <person name="Submissions S."/>
        </authorList>
    </citation>
    <scope>NUCLEOTIDE SEQUENCE [LARGE SCALE GENOMIC DNA]</scope>
    <source>
        <strain evidence="2">CGMCC 1.3566</strain>
    </source>
</reference>
<proteinExistence type="predicted"/>
<sequence length="47" mass="5346">MGLKSKIYKILKIWNDVDAVRKGKVGKRMGRRTTGKAAGKVIRKLFK</sequence>
<dbReference type="RefSeq" id="WP_177167259.1">
    <property type="nucleotide sequence ID" value="NZ_FOHJ01000006.1"/>
</dbReference>
<organism evidence="1 2">
    <name type="scientific">Salinibacillus kushneri</name>
    <dbReference type="NCBI Taxonomy" id="237682"/>
    <lineage>
        <taxon>Bacteria</taxon>
        <taxon>Bacillati</taxon>
        <taxon>Bacillota</taxon>
        <taxon>Bacilli</taxon>
        <taxon>Bacillales</taxon>
        <taxon>Bacillaceae</taxon>
        <taxon>Salinibacillus</taxon>
    </lineage>
</organism>
<dbReference type="EMBL" id="FOHJ01000006">
    <property type="protein sequence ID" value="SET60507.1"/>
    <property type="molecule type" value="Genomic_DNA"/>
</dbReference>
<evidence type="ECO:0000313" key="1">
    <source>
        <dbReference type="EMBL" id="SET60507.1"/>
    </source>
</evidence>
<evidence type="ECO:0000313" key="2">
    <source>
        <dbReference type="Proteomes" id="UP000199095"/>
    </source>
</evidence>
<protein>
    <submittedName>
        <fullName evidence="1">Uncharacterized protein</fullName>
    </submittedName>
</protein>
<dbReference type="Proteomes" id="UP000199095">
    <property type="component" value="Unassembled WGS sequence"/>
</dbReference>
<keyword evidence="2" id="KW-1185">Reference proteome</keyword>
<gene>
    <name evidence="1" type="ORF">SAMN05421676_10650</name>
</gene>
<dbReference type="AlphaFoldDB" id="A0A1I0FSY5"/>
<name>A0A1I0FSY5_9BACI</name>
<accession>A0A1I0FSY5</accession>